<feature type="chain" id="PRO_5046480460" evidence="1">
    <location>
        <begin position="26"/>
        <end position="224"/>
    </location>
</feature>
<dbReference type="EMBL" id="JBHUOS010000015">
    <property type="protein sequence ID" value="MFD2917659.1"/>
    <property type="molecule type" value="Genomic_DNA"/>
</dbReference>
<organism evidence="3 4">
    <name type="scientific">Psychroserpens luteus</name>
    <dbReference type="NCBI Taxonomy" id="1434066"/>
    <lineage>
        <taxon>Bacteria</taxon>
        <taxon>Pseudomonadati</taxon>
        <taxon>Bacteroidota</taxon>
        <taxon>Flavobacteriia</taxon>
        <taxon>Flavobacteriales</taxon>
        <taxon>Flavobacteriaceae</taxon>
        <taxon>Psychroserpens</taxon>
    </lineage>
</organism>
<sequence>MKTKFLKFSMIIALAIAFTSCKDKAAEANTSDAEAAAVSESTSQKYVANIGESTITWKGYKPTGTHNGTINIESGIFKTDDGKLQSGTFLIDMTSITVVDLEAGDGKENLESHLKGTVEGKEGDFFDVTKFPSAAFEITGTEALAAGKTRLSGNLSIKGQKHNISFPVTISNEGDMMTIESEAFTIDRTKWGINYGSKSVFDNLGDKFINDDMELKIVVKAKKA</sequence>
<dbReference type="PANTHER" id="PTHR34406">
    <property type="entry name" value="PROTEIN YCEI"/>
    <property type="match status" value="1"/>
</dbReference>
<keyword evidence="1" id="KW-0732">Signal</keyword>
<dbReference type="Proteomes" id="UP001597548">
    <property type="component" value="Unassembled WGS sequence"/>
</dbReference>
<evidence type="ECO:0000313" key="3">
    <source>
        <dbReference type="EMBL" id="MFD2917659.1"/>
    </source>
</evidence>
<feature type="domain" description="Lipid/polyisoprenoid-binding YceI-like" evidence="2">
    <location>
        <begin position="45"/>
        <end position="222"/>
    </location>
</feature>
<evidence type="ECO:0000256" key="1">
    <source>
        <dbReference type="SAM" id="SignalP"/>
    </source>
</evidence>
<dbReference type="InterPro" id="IPR036761">
    <property type="entry name" value="TTHA0802/YceI-like_sf"/>
</dbReference>
<comment type="caution">
    <text evidence="3">The sequence shown here is derived from an EMBL/GenBank/DDBJ whole genome shotgun (WGS) entry which is preliminary data.</text>
</comment>
<protein>
    <submittedName>
        <fullName evidence="3">YceI family protein</fullName>
    </submittedName>
</protein>
<keyword evidence="4" id="KW-1185">Reference proteome</keyword>
<evidence type="ECO:0000313" key="4">
    <source>
        <dbReference type="Proteomes" id="UP001597548"/>
    </source>
</evidence>
<dbReference type="Pfam" id="PF04264">
    <property type="entry name" value="YceI"/>
    <property type="match status" value="1"/>
</dbReference>
<dbReference type="RefSeq" id="WP_194509742.1">
    <property type="nucleotide sequence ID" value="NZ_JADILU010000009.1"/>
</dbReference>
<dbReference type="Gene3D" id="2.40.128.110">
    <property type="entry name" value="Lipid/polyisoprenoid-binding, YceI-like"/>
    <property type="match status" value="1"/>
</dbReference>
<evidence type="ECO:0000259" key="2">
    <source>
        <dbReference type="SMART" id="SM00867"/>
    </source>
</evidence>
<feature type="signal peptide" evidence="1">
    <location>
        <begin position="1"/>
        <end position="25"/>
    </location>
</feature>
<dbReference type="PANTHER" id="PTHR34406:SF1">
    <property type="entry name" value="PROTEIN YCEI"/>
    <property type="match status" value="1"/>
</dbReference>
<dbReference type="SUPFAM" id="SSF101874">
    <property type="entry name" value="YceI-like"/>
    <property type="match status" value="1"/>
</dbReference>
<dbReference type="SMART" id="SM00867">
    <property type="entry name" value="YceI"/>
    <property type="match status" value="1"/>
</dbReference>
<name>A0ABW5ZX89_9FLAO</name>
<gene>
    <name evidence="3" type="ORF">ACFS29_18550</name>
</gene>
<accession>A0ABW5ZX89</accession>
<reference evidence="4" key="1">
    <citation type="journal article" date="2019" name="Int. J. Syst. Evol. Microbiol.">
        <title>The Global Catalogue of Microorganisms (GCM) 10K type strain sequencing project: providing services to taxonomists for standard genome sequencing and annotation.</title>
        <authorList>
            <consortium name="The Broad Institute Genomics Platform"/>
            <consortium name="The Broad Institute Genome Sequencing Center for Infectious Disease"/>
            <person name="Wu L."/>
            <person name="Ma J."/>
        </authorList>
    </citation>
    <scope>NUCLEOTIDE SEQUENCE [LARGE SCALE GENOMIC DNA]</scope>
    <source>
        <strain evidence="4">KCTC 32514</strain>
    </source>
</reference>
<dbReference type="InterPro" id="IPR007372">
    <property type="entry name" value="Lipid/polyisoprenoid-bd_YceI"/>
</dbReference>
<proteinExistence type="predicted"/>
<dbReference type="PROSITE" id="PS51257">
    <property type="entry name" value="PROKAR_LIPOPROTEIN"/>
    <property type="match status" value="1"/>
</dbReference>